<dbReference type="PANTHER" id="PTHR35790">
    <property type="entry name" value="HTH-TYPE TRANSCRIPTIONAL REGULATOR PCHR"/>
    <property type="match status" value="1"/>
</dbReference>
<dbReference type="HOGENOM" id="CLU_083287_11_0_7"/>
<dbReference type="GO" id="GO:0003700">
    <property type="term" value="F:DNA-binding transcription factor activity"/>
    <property type="evidence" value="ECO:0007669"/>
    <property type="project" value="InterPro"/>
</dbReference>
<protein>
    <submittedName>
        <fullName evidence="5">Transcriptional regulator</fullName>
    </submittedName>
</protein>
<dbReference type="InterPro" id="IPR052067">
    <property type="entry name" value="Metal_resp_HTH_trans_reg"/>
</dbReference>
<feature type="domain" description="HTH marR-type" evidence="4">
    <location>
        <begin position="46"/>
        <end position="184"/>
    </location>
</feature>
<keyword evidence="3" id="KW-0804">Transcription</keyword>
<dbReference type="InterPro" id="IPR036390">
    <property type="entry name" value="WH_DNA-bd_sf"/>
</dbReference>
<keyword evidence="6" id="KW-1185">Reference proteome</keyword>
<dbReference type="Pfam" id="PF01047">
    <property type="entry name" value="MarR"/>
    <property type="match status" value="1"/>
</dbReference>
<dbReference type="EMBL" id="CP003360">
    <property type="protein sequence ID" value="AFM23816.1"/>
    <property type="molecule type" value="Genomic_DNA"/>
</dbReference>
<evidence type="ECO:0000256" key="2">
    <source>
        <dbReference type="ARBA" id="ARBA00023125"/>
    </source>
</evidence>
<keyword evidence="1" id="KW-0805">Transcription regulation</keyword>
<organism evidence="5 6">
    <name type="scientific">Desulfomonile tiedjei (strain ATCC 49306 / DSM 6799 / DCB-1)</name>
    <dbReference type="NCBI Taxonomy" id="706587"/>
    <lineage>
        <taxon>Bacteria</taxon>
        <taxon>Pseudomonadati</taxon>
        <taxon>Thermodesulfobacteriota</taxon>
        <taxon>Desulfomonilia</taxon>
        <taxon>Desulfomonilales</taxon>
        <taxon>Desulfomonilaceae</taxon>
        <taxon>Desulfomonile</taxon>
    </lineage>
</organism>
<accession>I4C2M5</accession>
<dbReference type="PANTHER" id="PTHR35790:SF4">
    <property type="entry name" value="HTH-TYPE TRANSCRIPTIONAL REGULATOR PCHR"/>
    <property type="match status" value="1"/>
</dbReference>
<dbReference type="AlphaFoldDB" id="I4C2M5"/>
<dbReference type="InterPro" id="IPR036388">
    <property type="entry name" value="WH-like_DNA-bd_sf"/>
</dbReference>
<evidence type="ECO:0000313" key="6">
    <source>
        <dbReference type="Proteomes" id="UP000006055"/>
    </source>
</evidence>
<name>I4C2M5_DESTA</name>
<reference evidence="6" key="1">
    <citation type="submission" date="2012-06" db="EMBL/GenBank/DDBJ databases">
        <title>Complete sequence of chromosome of Desulfomonile tiedjei DSM 6799.</title>
        <authorList>
            <person name="Lucas S."/>
            <person name="Copeland A."/>
            <person name="Lapidus A."/>
            <person name="Glavina del Rio T."/>
            <person name="Dalin E."/>
            <person name="Tice H."/>
            <person name="Bruce D."/>
            <person name="Goodwin L."/>
            <person name="Pitluck S."/>
            <person name="Peters L."/>
            <person name="Ovchinnikova G."/>
            <person name="Zeytun A."/>
            <person name="Lu M."/>
            <person name="Kyrpides N."/>
            <person name="Mavromatis K."/>
            <person name="Ivanova N."/>
            <person name="Brettin T."/>
            <person name="Detter J.C."/>
            <person name="Han C."/>
            <person name="Larimer F."/>
            <person name="Land M."/>
            <person name="Hauser L."/>
            <person name="Markowitz V."/>
            <person name="Cheng J.-F."/>
            <person name="Hugenholtz P."/>
            <person name="Woyke T."/>
            <person name="Wu D."/>
            <person name="Spring S."/>
            <person name="Schroeder M."/>
            <person name="Brambilla E."/>
            <person name="Klenk H.-P."/>
            <person name="Eisen J.A."/>
        </authorList>
    </citation>
    <scope>NUCLEOTIDE SEQUENCE [LARGE SCALE GENOMIC DNA]</scope>
    <source>
        <strain evidence="6">ATCC 49306 / DSM 6799 / DCB-1</strain>
    </source>
</reference>
<dbReference type="Proteomes" id="UP000006055">
    <property type="component" value="Chromosome"/>
</dbReference>
<sequence>MLPLTPFRKGGWEDLNRTELLTDNFPLDLMVNGLYHFGMETKDDLIKAAIRELLRVAKKYARIEKLPIRVEEGVEITTQEAHMIQAVGEHKKMSVTDVAIHFGVTKSAASQLATKLAGKGFLQKRQAPHSNKELELSLTQLGWRAFDAHEHFHGADMTYITNRLSVFSLQQIATLSVLLEAIGSIMDERLTKE</sequence>
<evidence type="ECO:0000259" key="4">
    <source>
        <dbReference type="PROSITE" id="PS50995"/>
    </source>
</evidence>
<evidence type="ECO:0000256" key="3">
    <source>
        <dbReference type="ARBA" id="ARBA00023163"/>
    </source>
</evidence>
<evidence type="ECO:0000256" key="1">
    <source>
        <dbReference type="ARBA" id="ARBA00023015"/>
    </source>
</evidence>
<dbReference type="Gene3D" id="1.10.10.10">
    <property type="entry name" value="Winged helix-like DNA-binding domain superfamily/Winged helix DNA-binding domain"/>
    <property type="match status" value="1"/>
</dbReference>
<keyword evidence="2" id="KW-0238">DNA-binding</keyword>
<dbReference type="PROSITE" id="PS50995">
    <property type="entry name" value="HTH_MARR_2"/>
    <property type="match status" value="1"/>
</dbReference>
<gene>
    <name evidence="5" type="ordered locus">Desti_1102</name>
</gene>
<dbReference type="STRING" id="706587.Desti_1102"/>
<dbReference type="GO" id="GO:0003677">
    <property type="term" value="F:DNA binding"/>
    <property type="evidence" value="ECO:0007669"/>
    <property type="project" value="UniProtKB-KW"/>
</dbReference>
<dbReference type="eggNOG" id="COG1846">
    <property type="taxonomic scope" value="Bacteria"/>
</dbReference>
<dbReference type="RefSeq" id="WP_014808969.1">
    <property type="nucleotide sequence ID" value="NC_018025.1"/>
</dbReference>
<proteinExistence type="predicted"/>
<dbReference type="InterPro" id="IPR000835">
    <property type="entry name" value="HTH_MarR-typ"/>
</dbReference>
<dbReference type="SUPFAM" id="SSF46785">
    <property type="entry name" value="Winged helix' DNA-binding domain"/>
    <property type="match status" value="1"/>
</dbReference>
<evidence type="ECO:0000313" key="5">
    <source>
        <dbReference type="EMBL" id="AFM23816.1"/>
    </source>
</evidence>
<dbReference type="SMART" id="SM00347">
    <property type="entry name" value="HTH_MARR"/>
    <property type="match status" value="1"/>
</dbReference>
<dbReference type="KEGG" id="dti:Desti_1102"/>